<evidence type="ECO:0000313" key="12">
    <source>
        <dbReference type="Proteomes" id="UP000242877"/>
    </source>
</evidence>
<evidence type="ECO:0000256" key="9">
    <source>
        <dbReference type="PIRSR" id="PIRSR606710-2"/>
    </source>
</evidence>
<dbReference type="PANTHER" id="PTHR43301:SF3">
    <property type="entry name" value="ARABINAN ENDO-1,5-ALPHA-L-ARABINOSIDASE A-RELATED"/>
    <property type="match status" value="1"/>
</dbReference>
<evidence type="ECO:0000256" key="3">
    <source>
        <dbReference type="ARBA" id="ARBA00009865"/>
    </source>
</evidence>
<dbReference type="EMBL" id="AZGZ01000001">
    <property type="protein sequence ID" value="KZZ97846.1"/>
    <property type="molecule type" value="Genomic_DNA"/>
</dbReference>
<dbReference type="GO" id="GO:0046558">
    <property type="term" value="F:arabinan endo-1,5-alpha-L-arabinosidase activity"/>
    <property type="evidence" value="ECO:0007669"/>
    <property type="project" value="UniProtKB-EC"/>
</dbReference>
<dbReference type="InterPro" id="IPR006710">
    <property type="entry name" value="Glyco_hydro_43"/>
</dbReference>
<dbReference type="GO" id="GO:0031222">
    <property type="term" value="P:arabinan catabolic process"/>
    <property type="evidence" value="ECO:0007669"/>
    <property type="project" value="UniProtKB-UniPathway"/>
</dbReference>
<feature type="active site" description="Proton acceptor" evidence="8">
    <location>
        <position position="35"/>
    </location>
</feature>
<keyword evidence="10" id="KW-0732">Signal</keyword>
<evidence type="ECO:0000313" key="11">
    <source>
        <dbReference type="EMBL" id="KZZ97846.1"/>
    </source>
</evidence>
<dbReference type="Pfam" id="PF04616">
    <property type="entry name" value="Glyco_hydro_43"/>
    <property type="match status" value="1"/>
</dbReference>
<feature type="active site" description="Proton donor" evidence="8">
    <location>
        <position position="203"/>
    </location>
</feature>
<dbReference type="InterPro" id="IPR016840">
    <property type="entry name" value="Glyco_hydro_43_endo_a_Ara-ase"/>
</dbReference>
<comment type="pathway">
    <text evidence="2 7">Glycan metabolism; L-arabinan degradation.</text>
</comment>
<keyword evidence="6 7" id="KW-0326">Glycosidase</keyword>
<comment type="similarity">
    <text evidence="3 7">Belongs to the glycosyl hydrolase 43 family.</text>
</comment>
<evidence type="ECO:0000256" key="2">
    <source>
        <dbReference type="ARBA" id="ARBA00004834"/>
    </source>
</evidence>
<name>A0A168DKN4_9EURO</name>
<dbReference type="PANTHER" id="PTHR43301">
    <property type="entry name" value="ARABINAN ENDO-1,5-ALPHA-L-ARABINOSIDASE"/>
    <property type="match status" value="1"/>
</dbReference>
<accession>A0A168DKN4</accession>
<evidence type="ECO:0000256" key="6">
    <source>
        <dbReference type="ARBA" id="ARBA00023295"/>
    </source>
</evidence>
<gene>
    <name evidence="11" type="ORF">AAP_00107</name>
</gene>
<feature type="site" description="Important for catalytic activity, responsible for pKa modulation of the active site Glu and correct orientation of both the proton donor and substrate" evidence="9">
    <location>
        <position position="151"/>
    </location>
</feature>
<organism evidence="11 12">
    <name type="scientific">Ascosphaera apis ARSEF 7405</name>
    <dbReference type="NCBI Taxonomy" id="392613"/>
    <lineage>
        <taxon>Eukaryota</taxon>
        <taxon>Fungi</taxon>
        <taxon>Dikarya</taxon>
        <taxon>Ascomycota</taxon>
        <taxon>Pezizomycotina</taxon>
        <taxon>Eurotiomycetes</taxon>
        <taxon>Eurotiomycetidae</taxon>
        <taxon>Onygenales</taxon>
        <taxon>Ascosphaeraceae</taxon>
        <taxon>Ascosphaera</taxon>
    </lineage>
</organism>
<protein>
    <recommendedName>
        <fullName evidence="4 7">Arabinan endo-1,5-alpha-L-arabinosidase</fullName>
        <ecNumber evidence="4 7">3.2.1.99</ecNumber>
    </recommendedName>
</protein>
<keyword evidence="5 7" id="KW-0378">Hydrolase</keyword>
<evidence type="ECO:0000256" key="8">
    <source>
        <dbReference type="PIRSR" id="PIRSR606710-1"/>
    </source>
</evidence>
<sequence length="326" mass="35514">MVSFRALSVVLFGAVAAAANWPAAGKCTGECYAHDPSIVQRESDGKYFKFTTREFLEYASSDSLEGPWEIVGKILPNGSKLKDYAVNDNIWAPDCSKVGDKYFCYYAISGFGTQKSAIGLAVSDSMEPGTWTDYGGIGVASKVGDNYNAIDPNLIQTKDGNFMTFGSFWAGIFQTTLNDAATGVNGLAPYNIETNFTGAHASEGPFVWQHDKSYYLFWSSGKCCNMDTDKPPAGEEYKMMVCRSDKPQGPYFDKEGRSCITGNGGTMVFGSHDNVFAPGGQGVFTDRTRGPVIYYHYLDTNKGLGDGDSVFGWNVLKVEDGWPVLQ</sequence>
<dbReference type="VEuPathDB" id="FungiDB:AAP_00107"/>
<evidence type="ECO:0000256" key="4">
    <source>
        <dbReference type="ARBA" id="ARBA00012586"/>
    </source>
</evidence>
<dbReference type="SUPFAM" id="SSF75005">
    <property type="entry name" value="Arabinanase/levansucrase/invertase"/>
    <property type="match status" value="1"/>
</dbReference>
<comment type="catalytic activity">
    <reaction evidence="1 7">
        <text>Endohydrolysis of (1-&gt;5)-alpha-arabinofuranosidic linkages in (1-&gt;5)-arabinans.</text>
        <dbReference type="EC" id="3.2.1.99"/>
    </reaction>
</comment>
<dbReference type="Proteomes" id="UP000242877">
    <property type="component" value="Unassembled WGS sequence"/>
</dbReference>
<reference evidence="11 12" key="1">
    <citation type="journal article" date="2016" name="Genome Biol. Evol.">
        <title>Divergent and convergent evolution of fungal pathogenicity.</title>
        <authorList>
            <person name="Shang Y."/>
            <person name="Xiao G."/>
            <person name="Zheng P."/>
            <person name="Cen K."/>
            <person name="Zhan S."/>
            <person name="Wang C."/>
        </authorList>
    </citation>
    <scope>NUCLEOTIDE SEQUENCE [LARGE SCALE GENOMIC DNA]</scope>
    <source>
        <strain evidence="11 12">ARSEF 7405</strain>
    </source>
</reference>
<dbReference type="Gene3D" id="2.115.10.20">
    <property type="entry name" value="Glycosyl hydrolase domain, family 43"/>
    <property type="match status" value="1"/>
</dbReference>
<dbReference type="InterPro" id="IPR023296">
    <property type="entry name" value="Glyco_hydro_beta-prop_sf"/>
</dbReference>
<evidence type="ECO:0000256" key="7">
    <source>
        <dbReference type="PIRNR" id="PIRNR026534"/>
    </source>
</evidence>
<dbReference type="OrthoDB" id="195678at2759"/>
<evidence type="ECO:0000256" key="10">
    <source>
        <dbReference type="SAM" id="SignalP"/>
    </source>
</evidence>
<dbReference type="InterPro" id="IPR050727">
    <property type="entry name" value="GH43_arabinanases"/>
</dbReference>
<dbReference type="PIRSF" id="PIRSF026534">
    <property type="entry name" value="Endo_alpha-L-arabinosidase"/>
    <property type="match status" value="1"/>
</dbReference>
<feature type="chain" id="PRO_5007896289" description="Arabinan endo-1,5-alpha-L-arabinosidase" evidence="10">
    <location>
        <begin position="19"/>
        <end position="326"/>
    </location>
</feature>
<dbReference type="CDD" id="cd18831">
    <property type="entry name" value="GH43_AnAbnA-like"/>
    <property type="match status" value="1"/>
</dbReference>
<dbReference type="EC" id="3.2.1.99" evidence="4 7"/>
<dbReference type="UniPathway" id="UPA00667"/>
<evidence type="ECO:0000256" key="1">
    <source>
        <dbReference type="ARBA" id="ARBA00000375"/>
    </source>
</evidence>
<proteinExistence type="inferred from homology"/>
<keyword evidence="12" id="KW-1185">Reference proteome</keyword>
<dbReference type="AlphaFoldDB" id="A0A168DKN4"/>
<evidence type="ECO:0000256" key="5">
    <source>
        <dbReference type="ARBA" id="ARBA00022801"/>
    </source>
</evidence>
<feature type="signal peptide" evidence="10">
    <location>
        <begin position="1"/>
        <end position="18"/>
    </location>
</feature>
<comment type="caution">
    <text evidence="11">The sequence shown here is derived from an EMBL/GenBank/DDBJ whole genome shotgun (WGS) entry which is preliminary data.</text>
</comment>